<dbReference type="GO" id="GO:0009231">
    <property type="term" value="P:riboflavin biosynthetic process"/>
    <property type="evidence" value="ECO:0007669"/>
    <property type="project" value="InterPro"/>
</dbReference>
<evidence type="ECO:0000313" key="3">
    <source>
        <dbReference type="Proteomes" id="UP000537326"/>
    </source>
</evidence>
<dbReference type="InterPro" id="IPR050765">
    <property type="entry name" value="Riboflavin_Biosynth_HTPR"/>
</dbReference>
<dbReference type="GO" id="GO:0008703">
    <property type="term" value="F:5-amino-6-(5-phosphoribosylamino)uracil reductase activity"/>
    <property type="evidence" value="ECO:0007669"/>
    <property type="project" value="InterPro"/>
</dbReference>
<dbReference type="RefSeq" id="WP_179530012.1">
    <property type="nucleotide sequence ID" value="NZ_BAAAPP010000002.1"/>
</dbReference>
<sequence length="191" mass="20449">MTRTHFYTATTLDGYIADEHDSLEWLMSQEHEEGGPLDYATFIAGIGALAMGATTYEWVRAHLESGGAGEPDGGEPGAWPYAQPTWVFTHRDLPVIEGADVRFVQGDVEPVWQEMAAAAGDKDVWIVGGGGLAADFAEAGHLDRLLLSIAPVTLGAGRPLFPRPFDLRLVELAQHGAFACAIYDVVGPRGA</sequence>
<feature type="domain" description="Bacterial bifunctional deaminase-reductase C-terminal" evidence="1">
    <location>
        <begin position="83"/>
        <end position="168"/>
    </location>
</feature>
<dbReference type="EMBL" id="JACBZI010000001">
    <property type="protein sequence ID" value="NYI08968.1"/>
    <property type="molecule type" value="Genomic_DNA"/>
</dbReference>
<dbReference type="InterPro" id="IPR002734">
    <property type="entry name" value="RibDG_C"/>
</dbReference>
<keyword evidence="3" id="KW-1185">Reference proteome</keyword>
<dbReference type="InterPro" id="IPR024072">
    <property type="entry name" value="DHFR-like_dom_sf"/>
</dbReference>
<reference evidence="2 3" key="1">
    <citation type="submission" date="2020-07" db="EMBL/GenBank/DDBJ databases">
        <title>Sequencing the genomes of 1000 actinobacteria strains.</title>
        <authorList>
            <person name="Klenk H.-P."/>
        </authorList>
    </citation>
    <scope>NUCLEOTIDE SEQUENCE [LARGE SCALE GENOMIC DNA]</scope>
    <source>
        <strain evidence="2 3">DSM 18248</strain>
    </source>
</reference>
<protein>
    <submittedName>
        <fullName evidence="2">Dihydrofolate reductase</fullName>
    </submittedName>
</protein>
<accession>A0A7Y9YB37</accession>
<dbReference type="PANTHER" id="PTHR38011:SF11">
    <property type="entry name" value="2,5-DIAMINO-6-RIBOSYLAMINO-4(3H)-PYRIMIDINONE 5'-PHOSPHATE REDUCTASE"/>
    <property type="match status" value="1"/>
</dbReference>
<dbReference type="Proteomes" id="UP000537326">
    <property type="component" value="Unassembled WGS sequence"/>
</dbReference>
<dbReference type="PANTHER" id="PTHR38011">
    <property type="entry name" value="DIHYDROFOLATE REDUCTASE FAMILY PROTEIN (AFU_ORTHOLOGUE AFUA_8G06820)"/>
    <property type="match status" value="1"/>
</dbReference>
<name>A0A7Y9YB37_9ACTN</name>
<dbReference type="AlphaFoldDB" id="A0A7Y9YB37"/>
<dbReference type="Gene3D" id="3.40.430.10">
    <property type="entry name" value="Dihydrofolate Reductase, subunit A"/>
    <property type="match status" value="1"/>
</dbReference>
<comment type="caution">
    <text evidence="2">The sequence shown here is derived from an EMBL/GenBank/DDBJ whole genome shotgun (WGS) entry which is preliminary data.</text>
</comment>
<proteinExistence type="predicted"/>
<gene>
    <name evidence="2" type="ORF">BKA05_000483</name>
</gene>
<evidence type="ECO:0000259" key="1">
    <source>
        <dbReference type="Pfam" id="PF01872"/>
    </source>
</evidence>
<dbReference type="SUPFAM" id="SSF53597">
    <property type="entry name" value="Dihydrofolate reductase-like"/>
    <property type="match status" value="1"/>
</dbReference>
<evidence type="ECO:0000313" key="2">
    <source>
        <dbReference type="EMBL" id="NYI08968.1"/>
    </source>
</evidence>
<dbReference type="Pfam" id="PF01872">
    <property type="entry name" value="RibD_C"/>
    <property type="match status" value="1"/>
</dbReference>
<organism evidence="2 3">
    <name type="scientific">Nocardioides marinus</name>
    <dbReference type="NCBI Taxonomy" id="374514"/>
    <lineage>
        <taxon>Bacteria</taxon>
        <taxon>Bacillati</taxon>
        <taxon>Actinomycetota</taxon>
        <taxon>Actinomycetes</taxon>
        <taxon>Propionibacteriales</taxon>
        <taxon>Nocardioidaceae</taxon>
        <taxon>Nocardioides</taxon>
    </lineage>
</organism>